<dbReference type="InterPro" id="IPR002559">
    <property type="entry name" value="Transposase_11"/>
</dbReference>
<dbReference type="GO" id="GO:0006313">
    <property type="term" value="P:DNA transposition"/>
    <property type="evidence" value="ECO:0007669"/>
    <property type="project" value="InterPro"/>
</dbReference>
<evidence type="ECO:0000259" key="1">
    <source>
        <dbReference type="Pfam" id="PF01609"/>
    </source>
</evidence>
<feature type="domain" description="Transposase IS4-like" evidence="1">
    <location>
        <begin position="20"/>
        <end position="80"/>
    </location>
</feature>
<evidence type="ECO:0000313" key="3">
    <source>
        <dbReference type="Proteomes" id="UP000215256"/>
    </source>
</evidence>
<dbReference type="InterPro" id="IPR039365">
    <property type="entry name" value="IS701-like"/>
</dbReference>
<gene>
    <name evidence="2" type="ORF">CES85_4944</name>
</gene>
<dbReference type="PANTHER" id="PTHR33627:SF1">
    <property type="entry name" value="TRANSPOSASE"/>
    <property type="match status" value="1"/>
</dbReference>
<protein>
    <submittedName>
        <fullName evidence="2">Transposase DDE domain protein</fullName>
    </submittedName>
</protein>
<dbReference type="AlphaFoldDB" id="A0A248UC27"/>
<dbReference type="KEGG" id="och:CES85_4944"/>
<sequence>MPGEEVWLVGERRSTGEQKYYVSNLPSDTSLKILAATIKARWICEQAHQQLKEELGLDRFEGRSWTGLHRHALMTMIAYAFLQSRRLKAAGRK</sequence>
<dbReference type="Proteomes" id="UP000215256">
    <property type="component" value="Chromosome 2"/>
</dbReference>
<evidence type="ECO:0000313" key="2">
    <source>
        <dbReference type="EMBL" id="ASV84152.1"/>
    </source>
</evidence>
<dbReference type="GO" id="GO:0003677">
    <property type="term" value="F:DNA binding"/>
    <property type="evidence" value="ECO:0007669"/>
    <property type="project" value="InterPro"/>
</dbReference>
<dbReference type="GO" id="GO:0004803">
    <property type="term" value="F:transposase activity"/>
    <property type="evidence" value="ECO:0007669"/>
    <property type="project" value="InterPro"/>
</dbReference>
<dbReference type="PANTHER" id="PTHR33627">
    <property type="entry name" value="TRANSPOSASE"/>
    <property type="match status" value="1"/>
</dbReference>
<name>A0A248UC27_9HYPH</name>
<accession>A0A248UC27</accession>
<dbReference type="InterPro" id="IPR012337">
    <property type="entry name" value="RNaseH-like_sf"/>
</dbReference>
<reference evidence="2 3" key="1">
    <citation type="submission" date="2017-07" db="EMBL/GenBank/DDBJ databases">
        <title>Phylogenetic study on the rhizospheric bacterium Ochrobactrum sp. A44.</title>
        <authorList>
            <person name="Krzyzanowska D.M."/>
            <person name="Ossowicki A."/>
            <person name="Rajewska M."/>
            <person name="Maciag T."/>
            <person name="Kaczynski Z."/>
            <person name="Czerwicka M."/>
            <person name="Jafra S."/>
        </authorList>
    </citation>
    <scope>NUCLEOTIDE SEQUENCE [LARGE SCALE GENOMIC DNA]</scope>
    <source>
        <strain evidence="2 3">A44</strain>
    </source>
</reference>
<proteinExistence type="predicted"/>
<dbReference type="SUPFAM" id="SSF53098">
    <property type="entry name" value="Ribonuclease H-like"/>
    <property type="match status" value="1"/>
</dbReference>
<dbReference type="Pfam" id="PF01609">
    <property type="entry name" value="DDE_Tnp_1"/>
    <property type="match status" value="1"/>
</dbReference>
<dbReference type="EMBL" id="CP022603">
    <property type="protein sequence ID" value="ASV84152.1"/>
    <property type="molecule type" value="Genomic_DNA"/>
</dbReference>
<organism evidence="2 3">
    <name type="scientific">Ochrobactrum quorumnocens</name>
    <dbReference type="NCBI Taxonomy" id="271865"/>
    <lineage>
        <taxon>Bacteria</taxon>
        <taxon>Pseudomonadati</taxon>
        <taxon>Pseudomonadota</taxon>
        <taxon>Alphaproteobacteria</taxon>
        <taxon>Hyphomicrobiales</taxon>
        <taxon>Brucellaceae</taxon>
        <taxon>Brucella/Ochrobactrum group</taxon>
        <taxon>Ochrobactrum</taxon>
    </lineage>
</organism>